<name>A0A8X6U2D9_NEPPI</name>
<protein>
    <submittedName>
        <fullName evidence="1">Uncharacterized protein</fullName>
    </submittedName>
</protein>
<organism evidence="1 2">
    <name type="scientific">Nephila pilipes</name>
    <name type="common">Giant wood spider</name>
    <name type="synonym">Nephila maculata</name>
    <dbReference type="NCBI Taxonomy" id="299642"/>
    <lineage>
        <taxon>Eukaryota</taxon>
        <taxon>Metazoa</taxon>
        <taxon>Ecdysozoa</taxon>
        <taxon>Arthropoda</taxon>
        <taxon>Chelicerata</taxon>
        <taxon>Arachnida</taxon>
        <taxon>Araneae</taxon>
        <taxon>Araneomorphae</taxon>
        <taxon>Entelegynae</taxon>
        <taxon>Araneoidea</taxon>
        <taxon>Nephilidae</taxon>
        <taxon>Nephila</taxon>
    </lineage>
</organism>
<dbReference type="Proteomes" id="UP000887013">
    <property type="component" value="Unassembled WGS sequence"/>
</dbReference>
<gene>
    <name evidence="1" type="ORF">NPIL_57191</name>
</gene>
<proteinExistence type="predicted"/>
<sequence length="131" mass="14542">MSQIGIPTKTANKRLLPVFSSLTCMGGSQSYLHSIHRGRGCGIIQIVSVVGDVVSTKDYSEAHIGATICSCLSATHSSAFESSYRSAPCKDLLHVLLRFQIHPYQNLPFLSLRLMFQVLVISIFRFRIIKQ</sequence>
<dbReference type="AlphaFoldDB" id="A0A8X6U2D9"/>
<evidence type="ECO:0000313" key="2">
    <source>
        <dbReference type="Proteomes" id="UP000887013"/>
    </source>
</evidence>
<reference evidence="1" key="1">
    <citation type="submission" date="2020-08" db="EMBL/GenBank/DDBJ databases">
        <title>Multicomponent nature underlies the extraordinary mechanical properties of spider dragline silk.</title>
        <authorList>
            <person name="Kono N."/>
            <person name="Nakamura H."/>
            <person name="Mori M."/>
            <person name="Yoshida Y."/>
            <person name="Ohtoshi R."/>
            <person name="Malay A.D."/>
            <person name="Moran D.A.P."/>
            <person name="Tomita M."/>
            <person name="Numata K."/>
            <person name="Arakawa K."/>
        </authorList>
    </citation>
    <scope>NUCLEOTIDE SEQUENCE</scope>
</reference>
<keyword evidence="2" id="KW-1185">Reference proteome</keyword>
<dbReference type="EMBL" id="BMAW01069248">
    <property type="protein sequence ID" value="GFT68121.1"/>
    <property type="molecule type" value="Genomic_DNA"/>
</dbReference>
<evidence type="ECO:0000313" key="1">
    <source>
        <dbReference type="EMBL" id="GFT68121.1"/>
    </source>
</evidence>
<accession>A0A8X6U2D9</accession>
<comment type="caution">
    <text evidence="1">The sequence shown here is derived from an EMBL/GenBank/DDBJ whole genome shotgun (WGS) entry which is preliminary data.</text>
</comment>